<comment type="function">
    <text evidence="7">Activator of cell division through the inhibition of FtsZ GTPase activity, therefore promoting FtsZ assembly into bundles of protofilaments necessary for the formation of the division Z ring. It is recruited early at mid-cell but it is not essential for cell division.</text>
</comment>
<accession>R6I924</accession>
<dbReference type="PANTHER" id="PTHR34981">
    <property type="entry name" value="CELL DIVISION PROTEIN ZAPA"/>
    <property type="match status" value="1"/>
</dbReference>
<evidence type="ECO:0000256" key="3">
    <source>
        <dbReference type="ARBA" id="ARBA00022490"/>
    </source>
</evidence>
<keyword evidence="13" id="KW-1185">Reference proteome</keyword>
<evidence type="ECO:0000256" key="9">
    <source>
        <dbReference type="ARBA" id="ARBA00033158"/>
    </source>
</evidence>
<dbReference type="GeneID" id="49407504"/>
<reference evidence="13 14" key="2">
    <citation type="journal article" date="2019" name="Nat. Med.">
        <title>A library of human gut bacterial isolates paired with longitudinal multiomics data enables mechanistic microbiome research.</title>
        <authorList>
            <person name="Poyet M."/>
            <person name="Groussin M."/>
            <person name="Gibbons S.M."/>
            <person name="Avila-Pacheco J."/>
            <person name="Jiang X."/>
            <person name="Kearney S.M."/>
            <person name="Perrotta A.R."/>
            <person name="Berdy B."/>
            <person name="Zhao S."/>
            <person name="Lieberman T.D."/>
            <person name="Swanson P.K."/>
            <person name="Smith M."/>
            <person name="Roesemann S."/>
            <person name="Alexander J.E."/>
            <person name="Rich S.A."/>
            <person name="Livny J."/>
            <person name="Vlamakis H."/>
            <person name="Clish C."/>
            <person name="Bullock K."/>
            <person name="Deik A."/>
            <person name="Scott J."/>
            <person name="Pierce K.A."/>
            <person name="Xavier R.J."/>
            <person name="Alm E.J."/>
        </authorList>
    </citation>
    <scope>NUCLEOTIDE SEQUENCE [LARGE SCALE GENOMIC DNA]</scope>
    <source>
        <strain evidence="11 14">BIOML-A13</strain>
        <strain evidence="12 13">BIOML-A3</strain>
    </source>
</reference>
<dbReference type="InterPro" id="IPR036192">
    <property type="entry name" value="Cell_div_ZapA-like_sf"/>
</dbReference>
<dbReference type="GO" id="GO:0000921">
    <property type="term" value="P:septin ring assembly"/>
    <property type="evidence" value="ECO:0007669"/>
    <property type="project" value="TreeGrafter"/>
</dbReference>
<dbReference type="OrthoDB" id="9808604at2"/>
<sequence length="81" mass="9072">MEKTAVTVKIFNDEYTLKTDLPRTDVDAIAAMVDKKMQKLATSQHLVTTSKVAVWAALDLAGELYTLRREYEALLKAAKDI</sequence>
<keyword evidence="4 10" id="KW-0132">Cell division</keyword>
<accession>A0A3G9H2A8</accession>
<dbReference type="PANTHER" id="PTHR34981:SF1">
    <property type="entry name" value="CELL DIVISION PROTEIN ZAPA"/>
    <property type="match status" value="1"/>
</dbReference>
<evidence type="ECO:0000313" key="14">
    <source>
        <dbReference type="Proteomes" id="UP000484547"/>
    </source>
</evidence>
<dbReference type="InterPro" id="IPR053712">
    <property type="entry name" value="Bac_CellDiv_Activator"/>
</dbReference>
<dbReference type="GO" id="GO:0032153">
    <property type="term" value="C:cell division site"/>
    <property type="evidence" value="ECO:0007669"/>
    <property type="project" value="TreeGrafter"/>
</dbReference>
<dbReference type="EMBL" id="WNBM01000003">
    <property type="protein sequence ID" value="MTT75937.1"/>
    <property type="molecule type" value="Genomic_DNA"/>
</dbReference>
<evidence type="ECO:0000313" key="11">
    <source>
        <dbReference type="EMBL" id="MTT75937.1"/>
    </source>
</evidence>
<evidence type="ECO:0000313" key="13">
    <source>
        <dbReference type="Proteomes" id="UP000443070"/>
    </source>
</evidence>
<evidence type="ECO:0000256" key="5">
    <source>
        <dbReference type="ARBA" id="ARBA00023210"/>
    </source>
</evidence>
<keyword evidence="3" id="KW-0963">Cytoplasm</keyword>
<evidence type="ECO:0000256" key="2">
    <source>
        <dbReference type="ARBA" id="ARBA00015195"/>
    </source>
</evidence>
<dbReference type="RefSeq" id="WP_021717857.1">
    <property type="nucleotide sequence ID" value="NZ_AP019004.1"/>
</dbReference>
<comment type="subunit">
    <text evidence="8">Homodimer. Interacts with FtsZ.</text>
</comment>
<dbReference type="GO" id="GO:0005829">
    <property type="term" value="C:cytosol"/>
    <property type="evidence" value="ECO:0007669"/>
    <property type="project" value="TreeGrafter"/>
</dbReference>
<keyword evidence="5" id="KW-0717">Septation</keyword>
<name>A0A3G9H2A8_9FIRM</name>
<dbReference type="Proteomes" id="UP000443070">
    <property type="component" value="Unassembled WGS sequence"/>
</dbReference>
<evidence type="ECO:0000313" key="12">
    <source>
        <dbReference type="EMBL" id="MTU03999.1"/>
    </source>
</evidence>
<evidence type="ECO:0000313" key="10">
    <source>
        <dbReference type="EMBL" id="CDB45830.1"/>
    </source>
</evidence>
<dbReference type="SUPFAM" id="SSF102829">
    <property type="entry name" value="Cell division protein ZapA-like"/>
    <property type="match status" value="1"/>
</dbReference>
<protein>
    <recommendedName>
        <fullName evidence="2">Cell division protein ZapA</fullName>
    </recommendedName>
    <alternativeName>
        <fullName evidence="9">Z ring-associated protein ZapA</fullName>
    </alternativeName>
</protein>
<dbReference type="Proteomes" id="UP000484547">
    <property type="component" value="Unassembled WGS sequence"/>
</dbReference>
<dbReference type="EMBL" id="WNBW01000003">
    <property type="protein sequence ID" value="MTU03999.1"/>
    <property type="molecule type" value="Genomic_DNA"/>
</dbReference>
<proteinExistence type="predicted"/>
<dbReference type="Pfam" id="PF05164">
    <property type="entry name" value="ZapA"/>
    <property type="match status" value="1"/>
</dbReference>
<evidence type="ECO:0000256" key="4">
    <source>
        <dbReference type="ARBA" id="ARBA00022618"/>
    </source>
</evidence>
<dbReference type="InterPro" id="IPR007838">
    <property type="entry name" value="Cell_div_ZapA-like"/>
</dbReference>
<comment type="caution">
    <text evidence="10">The sequence shown here is derived from an EMBL/GenBank/DDBJ whole genome shotgun (WGS) entry which is preliminary data.</text>
</comment>
<evidence type="ECO:0000256" key="7">
    <source>
        <dbReference type="ARBA" id="ARBA00024910"/>
    </source>
</evidence>
<evidence type="ECO:0000256" key="6">
    <source>
        <dbReference type="ARBA" id="ARBA00023306"/>
    </source>
</evidence>
<evidence type="ECO:0000256" key="8">
    <source>
        <dbReference type="ARBA" id="ARBA00026068"/>
    </source>
</evidence>
<dbReference type="Gene3D" id="6.10.250.790">
    <property type="match status" value="1"/>
</dbReference>
<organism evidence="10">
    <name type="scientific">Phascolarctobacterium faecium</name>
    <dbReference type="NCBI Taxonomy" id="33025"/>
    <lineage>
        <taxon>Bacteria</taxon>
        <taxon>Bacillati</taxon>
        <taxon>Bacillota</taxon>
        <taxon>Negativicutes</taxon>
        <taxon>Acidaminococcales</taxon>
        <taxon>Acidaminococcaceae</taxon>
        <taxon>Phascolarctobacterium</taxon>
    </lineage>
</organism>
<gene>
    <name evidence="11" type="primary">zapA</name>
    <name evidence="10" type="ORF">BN533_00955</name>
    <name evidence="11" type="ORF">GMD11_06655</name>
    <name evidence="12" type="ORF">GMD18_06300</name>
</gene>
<reference evidence="10" key="1">
    <citation type="submission" date="2012-11" db="EMBL/GenBank/DDBJ databases">
        <title>Dependencies among metagenomic species, viruses, plasmids and units of genetic variation.</title>
        <authorList>
            <person name="Nielsen H.B."/>
            <person name="Almeida M."/>
            <person name="Juncker A.S."/>
            <person name="Rasmussen S."/>
            <person name="Li J."/>
            <person name="Sunagawa S."/>
            <person name="Plichta D."/>
            <person name="Gautier L."/>
            <person name="Le Chatelier E."/>
            <person name="Peletier E."/>
            <person name="Bonde I."/>
            <person name="Nielsen T."/>
            <person name="Manichanh C."/>
            <person name="Arumugam M."/>
            <person name="Batto J."/>
            <person name="Santos M.B.Q.D."/>
            <person name="Blom N."/>
            <person name="Borruel N."/>
            <person name="Burgdorf K.S."/>
            <person name="Boumezbeur F."/>
            <person name="Casellas F."/>
            <person name="Dore J."/>
            <person name="Guarner F."/>
            <person name="Hansen T."/>
            <person name="Hildebrand F."/>
            <person name="Kaas R.S."/>
            <person name="Kennedy S."/>
            <person name="Kristiansen K."/>
            <person name="Kultima J.R."/>
            <person name="Leonard P."/>
            <person name="Levenez F."/>
            <person name="Lund O."/>
            <person name="Moumen B."/>
            <person name="Le Paslier D."/>
            <person name="Pons N."/>
            <person name="Pedersen O."/>
            <person name="Prifti E."/>
            <person name="Qin J."/>
            <person name="Raes J."/>
            <person name="Tap J."/>
            <person name="Tims S."/>
            <person name="Ussery D.W."/>
            <person name="Yamada T."/>
            <person name="MetaHit consortium"/>
            <person name="Renault P."/>
            <person name="Sicheritz-Ponten T."/>
            <person name="Bork P."/>
            <person name="Wang J."/>
            <person name="Brunak S."/>
            <person name="Ehrlich S.D."/>
        </authorList>
    </citation>
    <scope>NUCLEOTIDE SEQUENCE [LARGE SCALE GENOMIC DNA]</scope>
</reference>
<dbReference type="GO" id="GO:0030428">
    <property type="term" value="C:cell septum"/>
    <property type="evidence" value="ECO:0007669"/>
    <property type="project" value="TreeGrafter"/>
</dbReference>
<dbReference type="AlphaFoldDB" id="A0A3G9H2A8"/>
<comment type="subcellular location">
    <subcellularLocation>
        <location evidence="1">Cytoplasm</location>
    </subcellularLocation>
</comment>
<dbReference type="GO" id="GO:0043093">
    <property type="term" value="P:FtsZ-dependent cytokinesis"/>
    <property type="evidence" value="ECO:0007669"/>
    <property type="project" value="TreeGrafter"/>
</dbReference>
<evidence type="ECO:0000256" key="1">
    <source>
        <dbReference type="ARBA" id="ARBA00004496"/>
    </source>
</evidence>
<dbReference type="EMBL" id="CBDS010000057">
    <property type="protein sequence ID" value="CDB45830.1"/>
    <property type="molecule type" value="Genomic_DNA"/>
</dbReference>
<dbReference type="GO" id="GO:0000917">
    <property type="term" value="P:division septum assembly"/>
    <property type="evidence" value="ECO:0007669"/>
    <property type="project" value="UniProtKB-KW"/>
</dbReference>
<keyword evidence="6" id="KW-0131">Cell cycle</keyword>